<evidence type="ECO:0008006" key="3">
    <source>
        <dbReference type="Google" id="ProtNLM"/>
    </source>
</evidence>
<keyword evidence="2" id="KW-1185">Reference proteome</keyword>
<dbReference type="AlphaFoldDB" id="A0A9P6E2L7"/>
<protein>
    <recommendedName>
        <fullName evidence="3">F-box domain-containing protein</fullName>
    </recommendedName>
</protein>
<dbReference type="Gene3D" id="1.20.1280.50">
    <property type="match status" value="1"/>
</dbReference>
<proteinExistence type="predicted"/>
<comment type="caution">
    <text evidence="1">The sequence shown here is derived from an EMBL/GenBank/DDBJ whole genome shotgun (WGS) entry which is preliminary data.</text>
</comment>
<dbReference type="SUPFAM" id="SSF81383">
    <property type="entry name" value="F-box domain"/>
    <property type="match status" value="1"/>
</dbReference>
<dbReference type="InterPro" id="IPR036047">
    <property type="entry name" value="F-box-like_dom_sf"/>
</dbReference>
<dbReference type="EMBL" id="MU158244">
    <property type="protein sequence ID" value="KAF9521228.1"/>
    <property type="molecule type" value="Genomic_DNA"/>
</dbReference>
<sequence length="261" mass="29551">MPPRYSITHPTRLYRAENMTNSRSNIIKRMDKHIKMLEEQLCIEKQQRNALAPIAEIPGEILAMIFTLVANDDIPCPSTLLSQIESFDRLSPAIRYNFSAVCQDWRDISMNNPSMWNIITTSRLWWSELVLSRSKASSLSVYAMLVEGRGQSHESAFFVQVIRNHIPRIKELILAIGHDVVIREKAQEILDTLPASLPLLQNLQIDVGFHQGRTSNYPTIPKGCLVDAQLSTLYLKGCDIDWKAPFIVGPLPNAQPGDFNP</sequence>
<dbReference type="OrthoDB" id="3229088at2759"/>
<evidence type="ECO:0000313" key="1">
    <source>
        <dbReference type="EMBL" id="KAF9521228.1"/>
    </source>
</evidence>
<accession>A0A9P6E2L7</accession>
<name>A0A9P6E2L7_9AGAR</name>
<evidence type="ECO:0000313" key="2">
    <source>
        <dbReference type="Proteomes" id="UP000807306"/>
    </source>
</evidence>
<reference evidence="1" key="1">
    <citation type="submission" date="2020-11" db="EMBL/GenBank/DDBJ databases">
        <authorList>
            <consortium name="DOE Joint Genome Institute"/>
            <person name="Ahrendt S."/>
            <person name="Riley R."/>
            <person name="Andreopoulos W."/>
            <person name="Labutti K."/>
            <person name="Pangilinan J."/>
            <person name="Ruiz-Duenas F.J."/>
            <person name="Barrasa J.M."/>
            <person name="Sanchez-Garcia M."/>
            <person name="Camarero S."/>
            <person name="Miyauchi S."/>
            <person name="Serrano A."/>
            <person name="Linde D."/>
            <person name="Babiker R."/>
            <person name="Drula E."/>
            <person name="Ayuso-Fernandez I."/>
            <person name="Pacheco R."/>
            <person name="Padilla G."/>
            <person name="Ferreira P."/>
            <person name="Barriuso J."/>
            <person name="Kellner H."/>
            <person name="Castanera R."/>
            <person name="Alfaro M."/>
            <person name="Ramirez L."/>
            <person name="Pisabarro A.G."/>
            <person name="Kuo A."/>
            <person name="Tritt A."/>
            <person name="Lipzen A."/>
            <person name="He G."/>
            <person name="Yan M."/>
            <person name="Ng V."/>
            <person name="Cullen D."/>
            <person name="Martin F."/>
            <person name="Rosso M.-N."/>
            <person name="Henrissat B."/>
            <person name="Hibbett D."/>
            <person name="Martinez A.T."/>
            <person name="Grigoriev I.V."/>
        </authorList>
    </citation>
    <scope>NUCLEOTIDE SEQUENCE</scope>
    <source>
        <strain evidence="1">CBS 506.95</strain>
    </source>
</reference>
<dbReference type="Proteomes" id="UP000807306">
    <property type="component" value="Unassembled WGS sequence"/>
</dbReference>
<organism evidence="1 2">
    <name type="scientific">Crepidotus variabilis</name>
    <dbReference type="NCBI Taxonomy" id="179855"/>
    <lineage>
        <taxon>Eukaryota</taxon>
        <taxon>Fungi</taxon>
        <taxon>Dikarya</taxon>
        <taxon>Basidiomycota</taxon>
        <taxon>Agaricomycotina</taxon>
        <taxon>Agaricomycetes</taxon>
        <taxon>Agaricomycetidae</taxon>
        <taxon>Agaricales</taxon>
        <taxon>Agaricineae</taxon>
        <taxon>Crepidotaceae</taxon>
        <taxon>Crepidotus</taxon>
    </lineage>
</organism>
<gene>
    <name evidence="1" type="ORF">CPB83DRAFT_900982</name>
</gene>